<sequence>MVSLQVFPVLEVFQEALHLMCESLVPTPPHCQEQHSLHPPVSLHHCFTFFTSAAMCLATHTHVLSSTGNLPLPLLFHLTTSIASECADTRNQVKAT</sequence>
<proteinExistence type="predicted"/>
<name>A0A5B7EEU6_PORTR</name>
<keyword evidence="2" id="KW-1185">Reference proteome</keyword>
<dbReference type="Proteomes" id="UP000324222">
    <property type="component" value="Unassembled WGS sequence"/>
</dbReference>
<dbReference type="AlphaFoldDB" id="A0A5B7EEU6"/>
<reference evidence="1 2" key="1">
    <citation type="submission" date="2019-05" db="EMBL/GenBank/DDBJ databases">
        <title>Another draft genome of Portunus trituberculatus and its Hox gene families provides insights of decapod evolution.</title>
        <authorList>
            <person name="Jeong J.-H."/>
            <person name="Song I."/>
            <person name="Kim S."/>
            <person name="Choi T."/>
            <person name="Kim D."/>
            <person name="Ryu S."/>
            <person name="Kim W."/>
        </authorList>
    </citation>
    <scope>NUCLEOTIDE SEQUENCE [LARGE SCALE GENOMIC DNA]</scope>
    <source>
        <tissue evidence="1">Muscle</tissue>
    </source>
</reference>
<comment type="caution">
    <text evidence="1">The sequence shown here is derived from an EMBL/GenBank/DDBJ whole genome shotgun (WGS) entry which is preliminary data.</text>
</comment>
<evidence type="ECO:0000313" key="2">
    <source>
        <dbReference type="Proteomes" id="UP000324222"/>
    </source>
</evidence>
<protein>
    <submittedName>
        <fullName evidence="1">Uncharacterized protein</fullName>
    </submittedName>
</protein>
<dbReference type="OrthoDB" id="6348024at2759"/>
<gene>
    <name evidence="1" type="ORF">E2C01_025964</name>
</gene>
<organism evidence="1 2">
    <name type="scientific">Portunus trituberculatus</name>
    <name type="common">Swimming crab</name>
    <name type="synonym">Neptunus trituberculatus</name>
    <dbReference type="NCBI Taxonomy" id="210409"/>
    <lineage>
        <taxon>Eukaryota</taxon>
        <taxon>Metazoa</taxon>
        <taxon>Ecdysozoa</taxon>
        <taxon>Arthropoda</taxon>
        <taxon>Crustacea</taxon>
        <taxon>Multicrustacea</taxon>
        <taxon>Malacostraca</taxon>
        <taxon>Eumalacostraca</taxon>
        <taxon>Eucarida</taxon>
        <taxon>Decapoda</taxon>
        <taxon>Pleocyemata</taxon>
        <taxon>Brachyura</taxon>
        <taxon>Eubrachyura</taxon>
        <taxon>Portunoidea</taxon>
        <taxon>Portunidae</taxon>
        <taxon>Portuninae</taxon>
        <taxon>Portunus</taxon>
    </lineage>
</organism>
<evidence type="ECO:0000313" key="1">
    <source>
        <dbReference type="EMBL" id="MPC32642.1"/>
    </source>
</evidence>
<accession>A0A5B7EEU6</accession>
<dbReference type="EMBL" id="VSRR010002666">
    <property type="protein sequence ID" value="MPC32642.1"/>
    <property type="molecule type" value="Genomic_DNA"/>
</dbReference>